<proteinExistence type="predicted"/>
<reference evidence="4" key="1">
    <citation type="submission" date="2015-11" db="EMBL/GenBank/DDBJ databases">
        <authorList>
            <person name="Varghese N."/>
        </authorList>
    </citation>
    <scope>NUCLEOTIDE SEQUENCE [LARGE SCALE GENOMIC DNA]</scope>
    <source>
        <strain evidence="4">JGI-23</strain>
    </source>
</reference>
<dbReference type="SUPFAM" id="SSF51735">
    <property type="entry name" value="NAD(P)-binding Rossmann-fold domains"/>
    <property type="match status" value="1"/>
</dbReference>
<feature type="domain" description="Gfo/Idh/MocA-like oxidoreductase N-terminal" evidence="1">
    <location>
        <begin position="7"/>
        <end position="125"/>
    </location>
</feature>
<evidence type="ECO:0000259" key="1">
    <source>
        <dbReference type="Pfam" id="PF01408"/>
    </source>
</evidence>
<dbReference type="OrthoDB" id="9792935at2"/>
<evidence type="ECO:0000313" key="3">
    <source>
        <dbReference type="EMBL" id="CUS96397.1"/>
    </source>
</evidence>
<dbReference type="RefSeq" id="WP_092346837.1">
    <property type="nucleotide sequence ID" value="NZ_CZVW01000001.1"/>
</dbReference>
<dbReference type="Gene3D" id="3.30.360.10">
    <property type="entry name" value="Dihydrodipicolinate Reductase, domain 2"/>
    <property type="match status" value="1"/>
</dbReference>
<accession>A0A0P1MLC6</accession>
<protein>
    <submittedName>
        <fullName evidence="3">Predicted dehydrogenase</fullName>
    </submittedName>
</protein>
<dbReference type="InterPro" id="IPR036291">
    <property type="entry name" value="NAD(P)-bd_dom_sf"/>
</dbReference>
<dbReference type="InterPro" id="IPR051450">
    <property type="entry name" value="Gfo/Idh/MocA_Oxidoreductases"/>
</dbReference>
<dbReference type="Pfam" id="PF22725">
    <property type="entry name" value="GFO_IDH_MocA_C3"/>
    <property type="match status" value="1"/>
</dbReference>
<dbReference type="PANTHER" id="PTHR43377">
    <property type="entry name" value="BILIVERDIN REDUCTASE A"/>
    <property type="match status" value="1"/>
</dbReference>
<sequence length="324" mass="36536">MKDDRKVNIALVGLGGHGVTLRRAVKMCGKFNVVACFDIDKKLVEETASEFMCRGFDNYDEMLNKSNFEAVVISTPNFLHFEQALKALNLGKDVFVEKPIAVKVEEAKELAKVAEEKKLIIQVGHNTRKRKVFRKAKEFISDGIFGKIISVEANISMPTGLGRFPEWKRDREKCPLLPMTQLGIHFVDTLIYFFGEIKEIACFARDVHLDVEDSAVAIFKFSNGLIGVLTSSYVCPDIYEIRISGTDAILKCSLNKVEVERRNGEKLVLTLDEDIESYVEELCEFADCVLNRKKPEVDAIAGLKNLEVINAMIESYLNKTIIKL</sequence>
<name>A0A0P1MLC6_9BACT</name>
<evidence type="ECO:0000313" key="4">
    <source>
        <dbReference type="Proteomes" id="UP000199197"/>
    </source>
</evidence>
<feature type="domain" description="GFO/IDH/MocA-like oxidoreductase" evidence="2">
    <location>
        <begin position="133"/>
        <end position="250"/>
    </location>
</feature>
<dbReference type="PANTHER" id="PTHR43377:SF1">
    <property type="entry name" value="BILIVERDIN REDUCTASE A"/>
    <property type="match status" value="1"/>
</dbReference>
<dbReference type="Proteomes" id="UP000199197">
    <property type="component" value="Unassembled WGS sequence"/>
</dbReference>
<dbReference type="EMBL" id="CZVW01000001">
    <property type="protein sequence ID" value="CUS96397.1"/>
    <property type="molecule type" value="Genomic_DNA"/>
</dbReference>
<dbReference type="InterPro" id="IPR000683">
    <property type="entry name" value="Gfo/Idh/MocA-like_OxRdtase_N"/>
</dbReference>
<gene>
    <name evidence="3" type="ORF">JGI23_00116</name>
</gene>
<dbReference type="Gene3D" id="3.40.50.720">
    <property type="entry name" value="NAD(P)-binding Rossmann-like Domain"/>
    <property type="match status" value="1"/>
</dbReference>
<dbReference type="SUPFAM" id="SSF55347">
    <property type="entry name" value="Glyceraldehyde-3-phosphate dehydrogenase-like, C-terminal domain"/>
    <property type="match status" value="1"/>
</dbReference>
<dbReference type="InterPro" id="IPR055170">
    <property type="entry name" value="GFO_IDH_MocA-like_dom"/>
</dbReference>
<dbReference type="AlphaFoldDB" id="A0A0P1MLC6"/>
<dbReference type="GO" id="GO:0000166">
    <property type="term" value="F:nucleotide binding"/>
    <property type="evidence" value="ECO:0007669"/>
    <property type="project" value="InterPro"/>
</dbReference>
<organism evidence="3 4">
    <name type="scientific">Candidatus Chryseopegocella kryptomonas</name>
    <dbReference type="NCBI Taxonomy" id="1633643"/>
    <lineage>
        <taxon>Bacteria</taxon>
        <taxon>Pseudomonadati</taxon>
        <taxon>Candidatus Kryptoniota</taxon>
        <taxon>Candidatus Chryseopegocella</taxon>
    </lineage>
</organism>
<evidence type="ECO:0000259" key="2">
    <source>
        <dbReference type="Pfam" id="PF22725"/>
    </source>
</evidence>
<dbReference type="Pfam" id="PF01408">
    <property type="entry name" value="GFO_IDH_MocA"/>
    <property type="match status" value="1"/>
</dbReference>
<keyword evidence="4" id="KW-1185">Reference proteome</keyword>